<evidence type="ECO:0000313" key="2">
    <source>
        <dbReference type="EMBL" id="MFC7703531.1"/>
    </source>
</evidence>
<reference evidence="3" key="1">
    <citation type="journal article" date="2019" name="Int. J. Syst. Evol. Microbiol.">
        <title>The Global Catalogue of Microorganisms (GCM) 10K type strain sequencing project: providing services to taxonomists for standard genome sequencing and annotation.</title>
        <authorList>
            <consortium name="The Broad Institute Genomics Platform"/>
            <consortium name="The Broad Institute Genome Sequencing Center for Infectious Disease"/>
            <person name="Wu L."/>
            <person name="Ma J."/>
        </authorList>
    </citation>
    <scope>NUCLEOTIDE SEQUENCE [LARGE SCALE GENOMIC DNA]</scope>
    <source>
        <strain evidence="3">CGMCC 1.12750</strain>
    </source>
</reference>
<gene>
    <name evidence="2" type="ORF">ACFQXB_04910</name>
</gene>
<proteinExistence type="predicted"/>
<evidence type="ECO:0000256" key="1">
    <source>
        <dbReference type="SAM" id="Phobius"/>
    </source>
</evidence>
<protein>
    <submittedName>
        <fullName evidence="2">Uncharacterized protein</fullName>
    </submittedName>
</protein>
<organism evidence="2 3">
    <name type="scientific">Plastorhodobacter daqingensis</name>
    <dbReference type="NCBI Taxonomy" id="1387281"/>
    <lineage>
        <taxon>Bacteria</taxon>
        <taxon>Pseudomonadati</taxon>
        <taxon>Pseudomonadota</taxon>
        <taxon>Alphaproteobacteria</taxon>
        <taxon>Rhodobacterales</taxon>
        <taxon>Paracoccaceae</taxon>
        <taxon>Plastorhodobacter</taxon>
    </lineage>
</organism>
<dbReference type="Proteomes" id="UP001596516">
    <property type="component" value="Unassembled WGS sequence"/>
</dbReference>
<keyword evidence="3" id="KW-1185">Reference proteome</keyword>
<sequence length="75" mass="7890">MRDDRSLAATFRRGWNGSVRALLLGALLALCLSLPFAVLMSLFTSLGPAALTVLAGVLQGSLGILFAGILVRRGY</sequence>
<keyword evidence="1" id="KW-1133">Transmembrane helix</keyword>
<keyword evidence="1" id="KW-0812">Transmembrane</keyword>
<feature type="transmembrane region" description="Helical" evidence="1">
    <location>
        <begin position="21"/>
        <end position="43"/>
    </location>
</feature>
<keyword evidence="1" id="KW-0472">Membrane</keyword>
<dbReference type="EMBL" id="JBHTFQ010000002">
    <property type="protein sequence ID" value="MFC7703531.1"/>
    <property type="molecule type" value="Genomic_DNA"/>
</dbReference>
<dbReference type="RefSeq" id="WP_377399996.1">
    <property type="nucleotide sequence ID" value="NZ_JBHTFQ010000002.1"/>
</dbReference>
<accession>A0ABW2UHS3</accession>
<name>A0ABW2UHS3_9RHOB</name>
<comment type="caution">
    <text evidence="2">The sequence shown here is derived from an EMBL/GenBank/DDBJ whole genome shotgun (WGS) entry which is preliminary data.</text>
</comment>
<evidence type="ECO:0000313" key="3">
    <source>
        <dbReference type="Proteomes" id="UP001596516"/>
    </source>
</evidence>
<feature type="transmembrane region" description="Helical" evidence="1">
    <location>
        <begin position="49"/>
        <end position="71"/>
    </location>
</feature>